<dbReference type="NCBIfam" id="TIGR04183">
    <property type="entry name" value="Por_Secre_tail"/>
    <property type="match status" value="1"/>
</dbReference>
<accession>A0A948RY88</accession>
<dbReference type="PANTHER" id="PTHR43739:SF5">
    <property type="entry name" value="EXO-ALPHA-SIALIDASE"/>
    <property type="match status" value="1"/>
</dbReference>
<dbReference type="InterPro" id="IPR015943">
    <property type="entry name" value="WD40/YVTN_repeat-like_dom_sf"/>
</dbReference>
<dbReference type="Pfam" id="PF13860">
    <property type="entry name" value="FlgD_ig"/>
    <property type="match status" value="1"/>
</dbReference>
<dbReference type="InterPro" id="IPR031778">
    <property type="entry name" value="Sortilin_N"/>
</dbReference>
<dbReference type="Pfam" id="PF15902">
    <property type="entry name" value="Sortilin-Vps10"/>
    <property type="match status" value="1"/>
</dbReference>
<dbReference type="EMBL" id="JAHJDP010000097">
    <property type="protein sequence ID" value="MBU2692646.1"/>
    <property type="molecule type" value="Genomic_DNA"/>
</dbReference>
<dbReference type="PANTHER" id="PTHR43739">
    <property type="entry name" value="XYLOGLUCANASE (EUROFUNG)"/>
    <property type="match status" value="1"/>
</dbReference>
<dbReference type="SUPFAM" id="SSF110296">
    <property type="entry name" value="Oligoxyloglucan reducing end-specific cellobiohydrolase"/>
    <property type="match status" value="3"/>
</dbReference>
<evidence type="ECO:0000259" key="4">
    <source>
        <dbReference type="Pfam" id="PF15902"/>
    </source>
</evidence>
<evidence type="ECO:0000313" key="5">
    <source>
        <dbReference type="EMBL" id="MBU2692646.1"/>
    </source>
</evidence>
<dbReference type="InterPro" id="IPR052025">
    <property type="entry name" value="Xyloglucanase_GH74"/>
</dbReference>
<reference evidence="5" key="1">
    <citation type="submission" date="2021-05" db="EMBL/GenBank/DDBJ databases">
        <title>Energy efficiency and biological interactions define the core microbiome of deep oligotrophic groundwater.</title>
        <authorList>
            <person name="Mehrshad M."/>
            <person name="Lopez-Fernandez M."/>
            <person name="Bell E."/>
            <person name="Bernier-Latmani R."/>
            <person name="Bertilsson S."/>
            <person name="Dopson M."/>
        </authorList>
    </citation>
    <scope>NUCLEOTIDE SEQUENCE</scope>
    <source>
        <strain evidence="5">Modern_marine.mb.64</strain>
    </source>
</reference>
<feature type="domain" description="Sortilin N-terminal" evidence="4">
    <location>
        <begin position="150"/>
        <end position="251"/>
    </location>
</feature>
<evidence type="ECO:0000313" key="6">
    <source>
        <dbReference type="Proteomes" id="UP000777784"/>
    </source>
</evidence>
<feature type="signal peptide" evidence="2">
    <location>
        <begin position="1"/>
        <end position="28"/>
    </location>
</feature>
<dbReference type="Gene3D" id="2.130.10.10">
    <property type="entry name" value="YVTN repeat-like/Quinoprotein amine dehydrogenase"/>
    <property type="match status" value="3"/>
</dbReference>
<feature type="domain" description="FlgD/Vpr Ig-like" evidence="3">
    <location>
        <begin position="751"/>
        <end position="813"/>
    </location>
</feature>
<evidence type="ECO:0000259" key="3">
    <source>
        <dbReference type="Pfam" id="PF13860"/>
    </source>
</evidence>
<gene>
    <name evidence="5" type="ORF">KJ970_17155</name>
</gene>
<dbReference type="InterPro" id="IPR026444">
    <property type="entry name" value="Secre_tail"/>
</dbReference>
<protein>
    <submittedName>
        <fullName evidence="5">T9SS type A sorting domain-containing protein</fullName>
    </submittedName>
</protein>
<feature type="chain" id="PRO_5037510891" evidence="2">
    <location>
        <begin position="29"/>
        <end position="827"/>
    </location>
</feature>
<evidence type="ECO:0000256" key="2">
    <source>
        <dbReference type="SAM" id="SignalP"/>
    </source>
</evidence>
<name>A0A948RY88_UNCEI</name>
<organism evidence="5 6">
    <name type="scientific">Eiseniibacteriota bacterium</name>
    <dbReference type="NCBI Taxonomy" id="2212470"/>
    <lineage>
        <taxon>Bacteria</taxon>
        <taxon>Candidatus Eiseniibacteriota</taxon>
    </lineage>
</organism>
<keyword evidence="2" id="KW-0732">Signal</keyword>
<sequence length="827" mass="89338">MAQTKSFYLKAALLSLTFIIFSGTAAHATSSGSVSFWPEADDLFVPERPTPQMPPERIFDDVLFNREIPDVRSLHGPEGAMIRIIVPDPNDSQMIYLGTFTGGIHRSSDGGNSWTSLNQGLTQIDYRALGVHPTESNILLAAGFAAGPVRSEDGGQTWSWSHTGTDTGTGIEFAFDPIDPSRVYYLSSSRVYVSPDTGKTWTEIPIPGASARNAIAIDPLDPTRLLIGTNSGLFISTDSGSSWAAHNDDFSAVSSLTIREIIFDAQDPLLAYLAFWAHNTGVDGGVYRSTDGGLTWASANSGIPAYSNFDYHSMTCDPFNEGHAYAALYSHGVYKTTNGGLTWSSSSNGIPTGARQCWAVAASQNPGGVYAGNAVPAGGFYNSTDAGASWSRSTTGLYAEDINALESDPFVPLRFCVGIRGGIHRWTGDTGRPGDGREAVWERICPDLPTQGMPDRVYNTLAIFPSGLYISHSLRLHSGVYVSTDDGVSTQERPNESHWTKSIGVNPIDPTDLYTGTFYDGIFESTDAGVTWSERNVGLTNPACNKIIAAHDNPLRIFAGMSDGLYRSTNGGANWNILNNGLPAAGIADIDIDPLNSSRMFTVVGAAVGSPCVYRSEDGGDLWEPLDIPGIGLAVFEFIEKLDISAADPDFIAGIDPFDQVLVGNPTTPHIVYSEDGGDHWTLLADDRAYVDMTILPTADPVILAGAVGEGILQIYGPSLESSDVEDGDPDLHPGRQVSLRSFPNPFHRSTSLRYELPAQTQVRLSIYDLTGRLVRQFNNLGELEAGRYQVVWDGTDDTGRELGSGVYFLRLKTRFDEATQRVLRTR</sequence>
<evidence type="ECO:0000256" key="1">
    <source>
        <dbReference type="ARBA" id="ARBA00022737"/>
    </source>
</evidence>
<proteinExistence type="predicted"/>
<dbReference type="AlphaFoldDB" id="A0A948RY88"/>
<dbReference type="Proteomes" id="UP000777784">
    <property type="component" value="Unassembled WGS sequence"/>
</dbReference>
<dbReference type="InterPro" id="IPR025965">
    <property type="entry name" value="FlgD/Vpr_Ig-like"/>
</dbReference>
<dbReference type="CDD" id="cd15482">
    <property type="entry name" value="Sialidase_non-viral"/>
    <property type="match status" value="2"/>
</dbReference>
<comment type="caution">
    <text evidence="5">The sequence shown here is derived from an EMBL/GenBank/DDBJ whole genome shotgun (WGS) entry which is preliminary data.</text>
</comment>
<keyword evidence="1" id="KW-0677">Repeat</keyword>
<dbReference type="Gene3D" id="2.60.40.4070">
    <property type="match status" value="1"/>
</dbReference>
<dbReference type="GO" id="GO:0010411">
    <property type="term" value="P:xyloglucan metabolic process"/>
    <property type="evidence" value="ECO:0007669"/>
    <property type="project" value="TreeGrafter"/>
</dbReference>